<evidence type="ECO:0000313" key="9">
    <source>
        <dbReference type="EMBL" id="SQI40126.1"/>
    </source>
</evidence>
<dbReference type="Gene3D" id="1.20.1250.20">
    <property type="entry name" value="MFS general substrate transporter like domains"/>
    <property type="match status" value="1"/>
</dbReference>
<organism evidence="9 10">
    <name type="scientific">Serratia plymuthica</name>
    <dbReference type="NCBI Taxonomy" id="82996"/>
    <lineage>
        <taxon>Bacteria</taxon>
        <taxon>Pseudomonadati</taxon>
        <taxon>Pseudomonadota</taxon>
        <taxon>Gammaproteobacteria</taxon>
        <taxon>Enterobacterales</taxon>
        <taxon>Yersiniaceae</taxon>
        <taxon>Serratia</taxon>
    </lineage>
</organism>
<dbReference type="CDD" id="cd17324">
    <property type="entry name" value="MFS_NepI_like"/>
    <property type="match status" value="1"/>
</dbReference>
<feature type="transmembrane region" description="Helical" evidence="6">
    <location>
        <begin position="81"/>
        <end position="101"/>
    </location>
</feature>
<evidence type="ECO:0000256" key="1">
    <source>
        <dbReference type="ARBA" id="ARBA00004651"/>
    </source>
</evidence>
<feature type="transmembrane region" description="Helical" evidence="6">
    <location>
        <begin position="167"/>
        <end position="185"/>
    </location>
</feature>
<dbReference type="EMBL" id="CP065673">
    <property type="protein sequence ID" value="QPS20816.1"/>
    <property type="molecule type" value="Genomic_DNA"/>
</dbReference>
<evidence type="ECO:0000256" key="3">
    <source>
        <dbReference type="ARBA" id="ARBA00022692"/>
    </source>
</evidence>
<evidence type="ECO:0000259" key="7">
    <source>
        <dbReference type="PROSITE" id="PS50850"/>
    </source>
</evidence>
<feature type="transmembrane region" description="Helical" evidence="6">
    <location>
        <begin position="308"/>
        <end position="327"/>
    </location>
</feature>
<feature type="domain" description="Major facilitator superfamily (MFS) profile" evidence="7">
    <location>
        <begin position="11"/>
        <end position="396"/>
    </location>
</feature>
<keyword evidence="4 6" id="KW-1133">Transmembrane helix</keyword>
<dbReference type="STRING" id="82996.ADP72_23825"/>
<dbReference type="RefSeq" id="WP_081113152.1">
    <property type="nucleotide sequence ID" value="NZ_CAMITG010000002.1"/>
</dbReference>
<gene>
    <name evidence="9" type="primary">nepI_4</name>
    <name evidence="8" type="ORF">I6G64_25265</name>
    <name evidence="9" type="ORF">NCTC12961_03046</name>
</gene>
<dbReference type="InterPro" id="IPR020846">
    <property type="entry name" value="MFS_dom"/>
</dbReference>
<feature type="transmembrane region" description="Helical" evidence="6">
    <location>
        <begin position="279"/>
        <end position="302"/>
    </location>
</feature>
<dbReference type="EMBL" id="LS483469">
    <property type="protein sequence ID" value="SQI40126.1"/>
    <property type="molecule type" value="Genomic_DNA"/>
</dbReference>
<protein>
    <submittedName>
        <fullName evidence="8">MFS transporter</fullName>
    </submittedName>
    <submittedName>
        <fullName evidence="9">Purine ribonucleoside efflux pump nepI</fullName>
    </submittedName>
</protein>
<feature type="transmembrane region" description="Helical" evidence="6">
    <location>
        <begin position="107"/>
        <end position="129"/>
    </location>
</feature>
<feature type="transmembrane region" description="Helical" evidence="6">
    <location>
        <begin position="339"/>
        <end position="359"/>
    </location>
</feature>
<evidence type="ECO:0000313" key="11">
    <source>
        <dbReference type="Proteomes" id="UP000594967"/>
    </source>
</evidence>
<feature type="transmembrane region" description="Helical" evidence="6">
    <location>
        <begin position="52"/>
        <end position="74"/>
    </location>
</feature>
<dbReference type="PANTHER" id="PTHR43124">
    <property type="entry name" value="PURINE EFFLUX PUMP PBUE"/>
    <property type="match status" value="1"/>
</dbReference>
<dbReference type="GO" id="GO:0022857">
    <property type="term" value="F:transmembrane transporter activity"/>
    <property type="evidence" value="ECO:0007669"/>
    <property type="project" value="InterPro"/>
</dbReference>
<evidence type="ECO:0000256" key="2">
    <source>
        <dbReference type="ARBA" id="ARBA00022475"/>
    </source>
</evidence>
<evidence type="ECO:0000256" key="5">
    <source>
        <dbReference type="ARBA" id="ARBA00023136"/>
    </source>
</evidence>
<dbReference type="InterPro" id="IPR050189">
    <property type="entry name" value="MFS_Efflux_Transporters"/>
</dbReference>
<keyword evidence="5 6" id="KW-0472">Membrane</keyword>
<feature type="transmembrane region" description="Helical" evidence="6">
    <location>
        <begin position="141"/>
        <end position="161"/>
    </location>
</feature>
<dbReference type="GO" id="GO:0005886">
    <property type="term" value="C:plasma membrane"/>
    <property type="evidence" value="ECO:0007669"/>
    <property type="project" value="UniProtKB-SubCell"/>
</dbReference>
<evidence type="ECO:0000313" key="10">
    <source>
        <dbReference type="Proteomes" id="UP000248897"/>
    </source>
</evidence>
<dbReference type="Pfam" id="PF07690">
    <property type="entry name" value="MFS_1"/>
    <property type="match status" value="1"/>
</dbReference>
<sequence length="396" mass="41073">MTTSTRSSSGGSLASAVGSMALCVALLIASEFMPVSLLTPIAGDLHATQGMAGQAISISGLFAVLASLFIGPIAGRFDRRYVLMSMTVLMLLSLILIALAPSFSLLMVARALLGLAVGGFWSLATATVIRLVPAHRVPNALGAIYMGNAVATAFAAPIGAYMGGHFGWRWVFAGLVPLVLINLVWQAKSLPSMPPQASIPLTRLFGLLKRRYVAIGMLAVMLTFAGAFAAFTYFRPFLEGTTGVDSNKLSLLLLGLGAAGFAGTHFASAMLQRNHLYRLLVWLPVGLAVVTLGMVGAGHVFAGVALMMVGWGMLNAAIPVCWSTWLAREINDEPESGGGLMVASIQLAIMLGGAVGGHLLDAIGVAAPLVGGAVLLMLAAGVIGSGRRLQRPEQGF</sequence>
<reference evidence="9 10" key="1">
    <citation type="submission" date="2018-06" db="EMBL/GenBank/DDBJ databases">
        <authorList>
            <consortium name="Pathogen Informatics"/>
            <person name="Doyle S."/>
        </authorList>
    </citation>
    <scope>NUCLEOTIDE SEQUENCE [LARGE SCALE GENOMIC DNA]</scope>
    <source>
        <strain evidence="9 10">NCTC12961</strain>
    </source>
</reference>
<feature type="transmembrane region" description="Helical" evidence="6">
    <location>
        <begin position="249"/>
        <end position="267"/>
    </location>
</feature>
<reference evidence="8 11" key="2">
    <citation type="submission" date="2020-12" db="EMBL/GenBank/DDBJ databases">
        <title>FDA dAtabase for Regulatory Grade micrObial Sequences (FDA-ARGOS): Supporting development and validation of Infectious Disease Dx tests.</title>
        <authorList>
            <person name="Sproer C."/>
            <person name="Gronow S."/>
            <person name="Severitt S."/>
            <person name="Schroder I."/>
            <person name="Tallon L."/>
            <person name="Sadzewicz L."/>
            <person name="Zhao X."/>
            <person name="Boylan J."/>
            <person name="Ott S."/>
            <person name="Bowen H."/>
            <person name="Vavikolanu K."/>
            <person name="Mehta A."/>
            <person name="Aluvathingal J."/>
            <person name="Nadendla S."/>
            <person name="Lowell S."/>
            <person name="Myers T."/>
            <person name="Yan Y."/>
            <person name="Sichtig H."/>
        </authorList>
    </citation>
    <scope>NUCLEOTIDE SEQUENCE [LARGE SCALE GENOMIC DNA]</scope>
    <source>
        <strain evidence="8 11">FDAARGOS_907</strain>
    </source>
</reference>
<dbReference type="SUPFAM" id="SSF103473">
    <property type="entry name" value="MFS general substrate transporter"/>
    <property type="match status" value="1"/>
</dbReference>
<feature type="transmembrane region" description="Helical" evidence="6">
    <location>
        <begin position="212"/>
        <end position="234"/>
    </location>
</feature>
<name>A0A2X4UJR6_SERPL</name>
<feature type="transmembrane region" description="Helical" evidence="6">
    <location>
        <begin position="365"/>
        <end position="384"/>
    </location>
</feature>
<accession>A0A2X4UJR6</accession>
<feature type="transmembrane region" description="Helical" evidence="6">
    <location>
        <begin position="12"/>
        <end position="32"/>
    </location>
</feature>
<dbReference type="InterPro" id="IPR036259">
    <property type="entry name" value="MFS_trans_sf"/>
</dbReference>
<evidence type="ECO:0000313" key="8">
    <source>
        <dbReference type="EMBL" id="QPS20816.1"/>
    </source>
</evidence>
<proteinExistence type="predicted"/>
<dbReference type="Proteomes" id="UP000248897">
    <property type="component" value="Chromosome 1"/>
</dbReference>
<dbReference type="InterPro" id="IPR011701">
    <property type="entry name" value="MFS"/>
</dbReference>
<comment type="subcellular location">
    <subcellularLocation>
        <location evidence="1">Cell membrane</location>
        <topology evidence="1">Multi-pass membrane protein</topology>
    </subcellularLocation>
</comment>
<evidence type="ECO:0000256" key="6">
    <source>
        <dbReference type="SAM" id="Phobius"/>
    </source>
</evidence>
<dbReference type="PROSITE" id="PS50850">
    <property type="entry name" value="MFS"/>
    <property type="match status" value="1"/>
</dbReference>
<dbReference type="AlphaFoldDB" id="A0A2X4UJR6"/>
<keyword evidence="3 6" id="KW-0812">Transmembrane</keyword>
<dbReference type="PANTHER" id="PTHR43124:SF5">
    <property type="entry name" value="PURINE RIBONUCLEOSIDE EFFLUX PUMP NEPI"/>
    <property type="match status" value="1"/>
</dbReference>
<keyword evidence="2" id="KW-1003">Cell membrane</keyword>
<dbReference type="Proteomes" id="UP000594967">
    <property type="component" value="Chromosome"/>
</dbReference>
<evidence type="ECO:0000256" key="4">
    <source>
        <dbReference type="ARBA" id="ARBA00022989"/>
    </source>
</evidence>
<keyword evidence="11" id="KW-1185">Reference proteome</keyword>